<dbReference type="SUPFAM" id="SSF54106">
    <property type="entry name" value="LysM domain"/>
    <property type="match status" value="1"/>
</dbReference>
<protein>
    <submittedName>
        <fullName evidence="4">LysM domain-containing protein</fullName>
    </submittedName>
</protein>
<sequence>MEYDPYQERMEKMRQKADNNVKFVKLEDQTLPTRREYHQMKKQKLIKQDSLQEDGPKEENEQKQEQKPSLGFPLLRGLLVFFILLPITVFFAYTYFSSHPKLVNAQKDNGVGVEISYDNHIGGGNTSSTATASSTAADSQKKKNQVLVKKSDESSKPSEKSTQPVKKPEEKLQPVKIAKPINRSPNKASAPSKGSKDSKALVLYHQVKPKETLFSIAMKYYHSQAGIATIEKWNKIGPNGIQSGQTLKIVIGS</sequence>
<keyword evidence="5" id="KW-1185">Reference proteome</keyword>
<accession>A0ABU6MKJ1</accession>
<dbReference type="RefSeq" id="WP_066262586.1">
    <property type="nucleotide sequence ID" value="NZ_JARMAB010000027.1"/>
</dbReference>
<feature type="region of interest" description="Disordered" evidence="1">
    <location>
        <begin position="34"/>
        <end position="67"/>
    </location>
</feature>
<name>A0ABU6MKJ1_9BACI</name>
<dbReference type="Gene3D" id="3.10.350.10">
    <property type="entry name" value="LysM domain"/>
    <property type="match status" value="1"/>
</dbReference>
<evidence type="ECO:0000256" key="1">
    <source>
        <dbReference type="SAM" id="MobiDB-lite"/>
    </source>
</evidence>
<keyword evidence="2" id="KW-0812">Transmembrane</keyword>
<keyword evidence="2" id="KW-0472">Membrane</keyword>
<feature type="compositionally biased region" description="Basic and acidic residues" evidence="1">
    <location>
        <begin position="54"/>
        <end position="66"/>
    </location>
</feature>
<dbReference type="CDD" id="cd00118">
    <property type="entry name" value="LysM"/>
    <property type="match status" value="1"/>
</dbReference>
<dbReference type="Pfam" id="PF01476">
    <property type="entry name" value="LysM"/>
    <property type="match status" value="1"/>
</dbReference>
<keyword evidence="2" id="KW-1133">Transmembrane helix</keyword>
<feature type="compositionally biased region" description="Low complexity" evidence="1">
    <location>
        <begin position="126"/>
        <end position="137"/>
    </location>
</feature>
<evidence type="ECO:0000313" key="5">
    <source>
        <dbReference type="Proteomes" id="UP001341444"/>
    </source>
</evidence>
<dbReference type="InterPro" id="IPR018392">
    <property type="entry name" value="LysM"/>
</dbReference>
<dbReference type="EMBL" id="JARMAB010000027">
    <property type="protein sequence ID" value="MED1204907.1"/>
    <property type="molecule type" value="Genomic_DNA"/>
</dbReference>
<feature type="transmembrane region" description="Helical" evidence="2">
    <location>
        <begin position="74"/>
        <end position="96"/>
    </location>
</feature>
<proteinExistence type="predicted"/>
<evidence type="ECO:0000259" key="3">
    <source>
        <dbReference type="PROSITE" id="PS51782"/>
    </source>
</evidence>
<feature type="domain" description="LysM" evidence="3">
    <location>
        <begin position="203"/>
        <end position="249"/>
    </location>
</feature>
<organism evidence="4 5">
    <name type="scientific">Heyndrickxia acidicola</name>
    <dbReference type="NCBI Taxonomy" id="209389"/>
    <lineage>
        <taxon>Bacteria</taxon>
        <taxon>Bacillati</taxon>
        <taxon>Bacillota</taxon>
        <taxon>Bacilli</taxon>
        <taxon>Bacillales</taxon>
        <taxon>Bacillaceae</taxon>
        <taxon>Heyndrickxia</taxon>
    </lineage>
</organism>
<reference evidence="4 5" key="1">
    <citation type="submission" date="2023-03" db="EMBL/GenBank/DDBJ databases">
        <title>Bacillus Genome Sequencing.</title>
        <authorList>
            <person name="Dunlap C."/>
        </authorList>
    </citation>
    <scope>NUCLEOTIDE SEQUENCE [LARGE SCALE GENOMIC DNA]</scope>
    <source>
        <strain evidence="4 5">B-23453</strain>
    </source>
</reference>
<dbReference type="InterPro" id="IPR036779">
    <property type="entry name" value="LysM_dom_sf"/>
</dbReference>
<feature type="compositionally biased region" description="Basic and acidic residues" evidence="1">
    <location>
        <begin position="149"/>
        <end position="159"/>
    </location>
</feature>
<dbReference type="Proteomes" id="UP001341444">
    <property type="component" value="Unassembled WGS sequence"/>
</dbReference>
<comment type="caution">
    <text evidence="4">The sequence shown here is derived from an EMBL/GenBank/DDBJ whole genome shotgun (WGS) entry which is preliminary data.</text>
</comment>
<gene>
    <name evidence="4" type="ORF">P4T90_17825</name>
</gene>
<feature type="region of interest" description="Disordered" evidence="1">
    <location>
        <begin position="121"/>
        <end position="198"/>
    </location>
</feature>
<evidence type="ECO:0000313" key="4">
    <source>
        <dbReference type="EMBL" id="MED1204907.1"/>
    </source>
</evidence>
<dbReference type="SMART" id="SM00257">
    <property type="entry name" value="LysM"/>
    <property type="match status" value="1"/>
</dbReference>
<evidence type="ECO:0000256" key="2">
    <source>
        <dbReference type="SAM" id="Phobius"/>
    </source>
</evidence>
<dbReference type="PROSITE" id="PS51782">
    <property type="entry name" value="LYSM"/>
    <property type="match status" value="1"/>
</dbReference>